<dbReference type="InterPro" id="IPR029060">
    <property type="entry name" value="PIN-like_dom_sf"/>
</dbReference>
<evidence type="ECO:0000256" key="4">
    <source>
        <dbReference type="ARBA" id="ARBA00022842"/>
    </source>
</evidence>
<proteinExistence type="predicted"/>
<dbReference type="SUPFAM" id="SSF88723">
    <property type="entry name" value="PIN domain-like"/>
    <property type="match status" value="1"/>
</dbReference>
<gene>
    <name evidence="7" type="ORF">SAMN02745784_02457</name>
</gene>
<keyword evidence="2" id="KW-0540">Nuclease</keyword>
<keyword evidence="4" id="KW-0460">Magnesium</keyword>
<dbReference type="AlphaFoldDB" id="A0A1M4Y047"/>
<sequence>MIDKILKGVIGLIGALMGYSILTLFINLEIIQMSRGGWLNLILHLGTSILFGIIFFTLSSRIIERGRRLVKLIENELEKFSVYDIAISSVGLIVGLLIAFLLSQPLNSSGIPYVGVIASIMLYSIFGYLGLTIPHRKRDDISSTLGNIRKSPKDRMKSQNRSCPKILDTSVIIDGRIADICKTGFIEGPLIIPEFVLEELQHIADSSDSLKRNRGRRGLDILNKIQKELDIEVIINDKKFDDVQEVDSKLLKLTQLLKGKIITNDYNLNKVAEVQGIYVLNINELANAVKPVVLPGEEMLVQVVRDGKELNQGLAYLDDGTMIVVESGRKFIGETIDVVVTSVLQTSAGRMIFAKPKSMVDKAV</sequence>
<evidence type="ECO:0000256" key="1">
    <source>
        <dbReference type="ARBA" id="ARBA00001946"/>
    </source>
</evidence>
<dbReference type="PROSITE" id="PS50926">
    <property type="entry name" value="TRAM"/>
    <property type="match status" value="1"/>
</dbReference>
<dbReference type="InterPro" id="IPR052041">
    <property type="entry name" value="Nucleic_acid_metab_PIN/TRAM"/>
</dbReference>
<dbReference type="CDD" id="cd09877">
    <property type="entry name" value="PIN_YacL-like"/>
    <property type="match status" value="1"/>
</dbReference>
<dbReference type="SMART" id="SM00670">
    <property type="entry name" value="PINc"/>
    <property type="match status" value="1"/>
</dbReference>
<evidence type="ECO:0000259" key="6">
    <source>
        <dbReference type="PROSITE" id="PS50926"/>
    </source>
</evidence>
<evidence type="ECO:0000256" key="5">
    <source>
        <dbReference type="SAM" id="Phobius"/>
    </source>
</evidence>
<dbReference type="RefSeq" id="WP_072976692.1">
    <property type="nucleotide sequence ID" value="NZ_FQTY01000014.1"/>
</dbReference>
<keyword evidence="8" id="KW-1185">Reference proteome</keyword>
<feature type="transmembrane region" description="Helical" evidence="5">
    <location>
        <begin position="38"/>
        <end position="59"/>
    </location>
</feature>
<name>A0A1M4Y047_9FIRM</name>
<feature type="transmembrane region" description="Helical" evidence="5">
    <location>
        <begin position="80"/>
        <end position="104"/>
    </location>
</feature>
<dbReference type="PANTHER" id="PTHR11603:SF147">
    <property type="entry name" value="MEMBRANE PROTEIN"/>
    <property type="match status" value="1"/>
</dbReference>
<organism evidence="7 8">
    <name type="scientific">Tissierella praeacuta DSM 18095</name>
    <dbReference type="NCBI Taxonomy" id="1123404"/>
    <lineage>
        <taxon>Bacteria</taxon>
        <taxon>Bacillati</taxon>
        <taxon>Bacillota</taxon>
        <taxon>Tissierellia</taxon>
        <taxon>Tissierellales</taxon>
        <taxon>Tissierellaceae</taxon>
        <taxon>Tissierella</taxon>
    </lineage>
</organism>
<accession>A0A1M4Y047</accession>
<dbReference type="STRING" id="1123404.SAMN02745784_02457"/>
<dbReference type="InterPro" id="IPR002792">
    <property type="entry name" value="TRAM_dom"/>
</dbReference>
<protein>
    <submittedName>
        <fullName evidence="7">Uncharacterized conserved protein YacL, contains PIN and TRAM domains</fullName>
    </submittedName>
</protein>
<dbReference type="EMBL" id="FQTY01000014">
    <property type="protein sequence ID" value="SHE99050.1"/>
    <property type="molecule type" value="Genomic_DNA"/>
</dbReference>
<dbReference type="PANTHER" id="PTHR11603">
    <property type="entry name" value="AAA FAMILY ATPASE"/>
    <property type="match status" value="1"/>
</dbReference>
<keyword evidence="5" id="KW-0812">Transmembrane</keyword>
<keyword evidence="3" id="KW-0378">Hydrolase</keyword>
<evidence type="ECO:0000313" key="7">
    <source>
        <dbReference type="EMBL" id="SHE99050.1"/>
    </source>
</evidence>
<evidence type="ECO:0000256" key="3">
    <source>
        <dbReference type="ARBA" id="ARBA00022801"/>
    </source>
</evidence>
<reference evidence="8" key="1">
    <citation type="submission" date="2016-11" db="EMBL/GenBank/DDBJ databases">
        <authorList>
            <person name="Varghese N."/>
            <person name="Submissions S."/>
        </authorList>
    </citation>
    <scope>NUCLEOTIDE SEQUENCE [LARGE SCALE GENOMIC DNA]</scope>
    <source>
        <strain evidence="8">DSM 18095</strain>
    </source>
</reference>
<dbReference type="Gene3D" id="3.40.50.1010">
    <property type="entry name" value="5'-nuclease"/>
    <property type="match status" value="1"/>
</dbReference>
<dbReference type="GO" id="GO:0016787">
    <property type="term" value="F:hydrolase activity"/>
    <property type="evidence" value="ECO:0007669"/>
    <property type="project" value="UniProtKB-KW"/>
</dbReference>
<dbReference type="InterPro" id="IPR002716">
    <property type="entry name" value="PIN_dom"/>
</dbReference>
<feature type="transmembrane region" description="Helical" evidence="5">
    <location>
        <begin position="5"/>
        <end position="26"/>
    </location>
</feature>
<feature type="transmembrane region" description="Helical" evidence="5">
    <location>
        <begin position="110"/>
        <end position="131"/>
    </location>
</feature>
<keyword evidence="5" id="KW-0472">Membrane</keyword>
<dbReference type="GO" id="GO:0004518">
    <property type="term" value="F:nuclease activity"/>
    <property type="evidence" value="ECO:0007669"/>
    <property type="project" value="UniProtKB-KW"/>
</dbReference>
<feature type="domain" description="TRAM" evidence="6">
    <location>
        <begin position="292"/>
        <end position="353"/>
    </location>
</feature>
<evidence type="ECO:0000256" key="2">
    <source>
        <dbReference type="ARBA" id="ARBA00022722"/>
    </source>
</evidence>
<dbReference type="GeneID" id="90995929"/>
<keyword evidence="5" id="KW-1133">Transmembrane helix</keyword>
<dbReference type="Pfam" id="PF01850">
    <property type="entry name" value="PIN"/>
    <property type="match status" value="1"/>
</dbReference>
<dbReference type="Proteomes" id="UP000184114">
    <property type="component" value="Unassembled WGS sequence"/>
</dbReference>
<comment type="cofactor">
    <cofactor evidence="1">
        <name>Mg(2+)</name>
        <dbReference type="ChEBI" id="CHEBI:18420"/>
    </cofactor>
</comment>
<evidence type="ECO:0000313" key="8">
    <source>
        <dbReference type="Proteomes" id="UP000184114"/>
    </source>
</evidence>